<sequence length="178" mass="18878">MGCGCGRLLGVVCPLLLLLLHIAPSLRPPAAVAQEPISTAGKCNTIYKGFAGCLISLGDSMAQSVRQQRDEEEEEGGQEAQELDTICRSWDEFHACASGVLSRCPEEAAAIWESLRQESRKIQFQGNLQELCSARGRLASAQGSPPAETNQATLRGSASPGHPGILPLLALVLLGVWA</sequence>
<evidence type="ECO:0000256" key="1">
    <source>
        <dbReference type="ARBA" id="ARBA00004609"/>
    </source>
</evidence>
<evidence type="ECO:0000256" key="10">
    <source>
        <dbReference type="SAM" id="SignalP"/>
    </source>
</evidence>
<evidence type="ECO:0000313" key="12">
    <source>
        <dbReference type="Proteomes" id="UP000237246"/>
    </source>
</evidence>
<dbReference type="GO" id="GO:1990138">
    <property type="term" value="P:neuron projection extension"/>
    <property type="evidence" value="ECO:0007669"/>
    <property type="project" value="TreeGrafter"/>
</dbReference>
<gene>
    <name evidence="11" type="ORF">CIB84_010784</name>
</gene>
<dbReference type="GO" id="GO:0098552">
    <property type="term" value="C:side of membrane"/>
    <property type="evidence" value="ECO:0007669"/>
    <property type="project" value="UniProtKB-KW"/>
</dbReference>
<evidence type="ECO:0000256" key="2">
    <source>
        <dbReference type="ARBA" id="ARBA00008377"/>
    </source>
</evidence>
<proteinExistence type="inferred from homology"/>
<evidence type="ECO:0000256" key="4">
    <source>
        <dbReference type="ARBA" id="ARBA00022622"/>
    </source>
</evidence>
<feature type="signal peptide" evidence="10">
    <location>
        <begin position="1"/>
        <end position="33"/>
    </location>
</feature>
<evidence type="ECO:0000256" key="3">
    <source>
        <dbReference type="ARBA" id="ARBA00022475"/>
    </source>
</evidence>
<dbReference type="EMBL" id="PPHD01034130">
    <property type="protein sequence ID" value="POI25465.1"/>
    <property type="molecule type" value="Genomic_DNA"/>
</dbReference>
<evidence type="ECO:0000256" key="6">
    <source>
        <dbReference type="ARBA" id="ARBA00023136"/>
    </source>
</evidence>
<dbReference type="GO" id="GO:0005886">
    <property type="term" value="C:plasma membrane"/>
    <property type="evidence" value="ECO:0007669"/>
    <property type="project" value="UniProtKB-SubCell"/>
</dbReference>
<comment type="subcellular location">
    <subcellularLocation>
        <location evidence="1">Cell membrane</location>
        <topology evidence="1">Lipid-anchor</topology>
        <topology evidence="1">GPI-anchor</topology>
    </subcellularLocation>
</comment>
<keyword evidence="6" id="KW-0472">Membrane</keyword>
<evidence type="ECO:0000256" key="8">
    <source>
        <dbReference type="ARBA" id="ARBA00023288"/>
    </source>
</evidence>
<accession>A0A2P4SMW4</accession>
<dbReference type="OrthoDB" id="9929715at2759"/>
<evidence type="ECO:0000256" key="5">
    <source>
        <dbReference type="ARBA" id="ARBA00022729"/>
    </source>
</evidence>
<dbReference type="PANTHER" id="PTHR15902">
    <property type="entry name" value="NEURITIN-RELATED"/>
    <property type="match status" value="1"/>
</dbReference>
<evidence type="ECO:0008006" key="13">
    <source>
        <dbReference type="Google" id="ProtNLM"/>
    </source>
</evidence>
<organism evidence="11 12">
    <name type="scientific">Bambusicola thoracicus</name>
    <name type="common">Chinese bamboo-partridge</name>
    <name type="synonym">Perdix thoracica</name>
    <dbReference type="NCBI Taxonomy" id="9083"/>
    <lineage>
        <taxon>Eukaryota</taxon>
        <taxon>Metazoa</taxon>
        <taxon>Chordata</taxon>
        <taxon>Craniata</taxon>
        <taxon>Vertebrata</taxon>
        <taxon>Euteleostomi</taxon>
        <taxon>Archelosauria</taxon>
        <taxon>Archosauria</taxon>
        <taxon>Dinosauria</taxon>
        <taxon>Saurischia</taxon>
        <taxon>Theropoda</taxon>
        <taxon>Coelurosauria</taxon>
        <taxon>Aves</taxon>
        <taxon>Neognathae</taxon>
        <taxon>Galloanserae</taxon>
        <taxon>Galliformes</taxon>
        <taxon>Phasianidae</taxon>
        <taxon>Perdicinae</taxon>
        <taxon>Bambusicola</taxon>
    </lineage>
</organism>
<protein>
    <recommendedName>
        <fullName evidence="13">Neuritin-like protein</fullName>
    </recommendedName>
</protein>
<keyword evidence="7" id="KW-0325">Glycoprotein</keyword>
<evidence type="ECO:0000256" key="7">
    <source>
        <dbReference type="ARBA" id="ARBA00023180"/>
    </source>
</evidence>
<comment type="caution">
    <text evidence="11">The sequence shown here is derived from an EMBL/GenBank/DDBJ whole genome shotgun (WGS) entry which is preliminary data.</text>
</comment>
<feature type="chain" id="PRO_5015138301" description="Neuritin-like protein" evidence="10">
    <location>
        <begin position="34"/>
        <end position="178"/>
    </location>
</feature>
<keyword evidence="3" id="KW-1003">Cell membrane</keyword>
<dbReference type="InterPro" id="IPR026144">
    <property type="entry name" value="Neuritin_fam"/>
</dbReference>
<keyword evidence="8" id="KW-0449">Lipoprotein</keyword>
<keyword evidence="4" id="KW-0336">GPI-anchor</keyword>
<dbReference type="Pfam" id="PF15056">
    <property type="entry name" value="NRN1"/>
    <property type="match status" value="1"/>
</dbReference>
<feature type="compositionally biased region" description="Polar residues" evidence="9">
    <location>
        <begin position="141"/>
        <end position="156"/>
    </location>
</feature>
<dbReference type="AlphaFoldDB" id="A0A2P4SMW4"/>
<evidence type="ECO:0000256" key="9">
    <source>
        <dbReference type="SAM" id="MobiDB-lite"/>
    </source>
</evidence>
<dbReference type="Proteomes" id="UP000237246">
    <property type="component" value="Unassembled WGS sequence"/>
</dbReference>
<keyword evidence="5 10" id="KW-0732">Signal</keyword>
<comment type="similarity">
    <text evidence="2">Belongs to the neuritin family.</text>
</comment>
<keyword evidence="12" id="KW-1185">Reference proteome</keyword>
<evidence type="ECO:0000313" key="11">
    <source>
        <dbReference type="EMBL" id="POI25465.1"/>
    </source>
</evidence>
<dbReference type="PANTHER" id="PTHR15902:SF2">
    <property type="entry name" value="NEURITIN-LIKE PROTEIN"/>
    <property type="match status" value="1"/>
</dbReference>
<reference evidence="11 12" key="1">
    <citation type="submission" date="2018-01" db="EMBL/GenBank/DDBJ databases">
        <title>Comparison of the Chinese Bamboo Partridge and Red Junglefowl genome sequences highlights the importance of demography in genome evolution.</title>
        <authorList>
            <person name="Tiley G.P."/>
            <person name="Kimball R.T."/>
            <person name="Braun E.L."/>
            <person name="Burleigh J.G."/>
        </authorList>
    </citation>
    <scope>NUCLEOTIDE SEQUENCE [LARGE SCALE GENOMIC DNA]</scope>
    <source>
        <strain evidence="11">RTK389</strain>
        <tissue evidence="11">Blood</tissue>
    </source>
</reference>
<feature type="region of interest" description="Disordered" evidence="9">
    <location>
        <begin position="139"/>
        <end position="159"/>
    </location>
</feature>
<name>A0A2P4SMW4_BAMTH</name>